<keyword evidence="5" id="KW-0520">NAD</keyword>
<proteinExistence type="predicted"/>
<keyword evidence="6" id="KW-0464">Manganese</keyword>
<reference evidence="9" key="1">
    <citation type="submission" date="2018-10" db="EMBL/GenBank/DDBJ databases">
        <authorList>
            <person name="Peiro R."/>
            <person name="Begona"/>
            <person name="Cbmso G."/>
            <person name="Lopez M."/>
            <person name="Gonzalez S."/>
            <person name="Sacristan E."/>
            <person name="Castillo E."/>
        </authorList>
    </citation>
    <scope>NUCLEOTIDE SEQUENCE [LARGE SCALE GENOMIC DNA]</scope>
</reference>
<gene>
    <name evidence="8" type="primary">leuB_1</name>
    <name evidence="8" type="ORF">RHODGE_RHODGE_00909</name>
</gene>
<evidence type="ECO:0000256" key="6">
    <source>
        <dbReference type="ARBA" id="ARBA00023211"/>
    </source>
</evidence>
<dbReference type="SUPFAM" id="SSF53659">
    <property type="entry name" value="Isocitrate/Isopropylmalate dehydrogenase-like"/>
    <property type="match status" value="1"/>
</dbReference>
<evidence type="ECO:0000256" key="4">
    <source>
        <dbReference type="ARBA" id="ARBA00023002"/>
    </source>
</evidence>
<dbReference type="GO" id="GO:0016491">
    <property type="term" value="F:oxidoreductase activity"/>
    <property type="evidence" value="ECO:0007669"/>
    <property type="project" value="UniProtKB-KW"/>
</dbReference>
<dbReference type="PANTHER" id="PTHR43275">
    <property type="entry name" value="D-MALATE DEHYDROGENASE [DECARBOXYLATING]"/>
    <property type="match status" value="1"/>
</dbReference>
<dbReference type="InterPro" id="IPR024084">
    <property type="entry name" value="IsoPropMal-DH-like_dom"/>
</dbReference>
<dbReference type="Gene3D" id="3.40.718.10">
    <property type="entry name" value="Isopropylmalate Dehydrogenase"/>
    <property type="match status" value="1"/>
</dbReference>
<accession>A0A3S4BUM8</accession>
<dbReference type="InterPro" id="IPR050501">
    <property type="entry name" value="ICDH/IPMDH"/>
</dbReference>
<evidence type="ECO:0000313" key="9">
    <source>
        <dbReference type="Proteomes" id="UP000289200"/>
    </source>
</evidence>
<comment type="cofactor">
    <cofactor evidence="2">
        <name>Mg(2+)</name>
        <dbReference type="ChEBI" id="CHEBI:18420"/>
    </cofactor>
</comment>
<feature type="domain" description="Isopropylmalate dehydrogenase-like" evidence="7">
    <location>
        <begin position="7"/>
        <end position="357"/>
    </location>
</feature>
<dbReference type="OrthoDB" id="9767905at2"/>
<dbReference type="Pfam" id="PF00180">
    <property type="entry name" value="Iso_dh"/>
    <property type="match status" value="1"/>
</dbReference>
<organism evidence="8 9">
    <name type="scientific">Rhodoplanes serenus</name>
    <dbReference type="NCBI Taxonomy" id="200615"/>
    <lineage>
        <taxon>Bacteria</taxon>
        <taxon>Pseudomonadati</taxon>
        <taxon>Pseudomonadota</taxon>
        <taxon>Alphaproteobacteria</taxon>
        <taxon>Hyphomicrobiales</taxon>
        <taxon>Nitrobacteraceae</taxon>
        <taxon>Rhodoplanes</taxon>
    </lineage>
</organism>
<keyword evidence="4" id="KW-0560">Oxidoreductase</keyword>
<evidence type="ECO:0000259" key="7">
    <source>
        <dbReference type="SMART" id="SM01329"/>
    </source>
</evidence>
<dbReference type="PANTHER" id="PTHR43275:SF1">
    <property type="entry name" value="D-MALATE DEHYDROGENASE [DECARBOXYLATING]"/>
    <property type="match status" value="1"/>
</dbReference>
<keyword evidence="3" id="KW-0479">Metal-binding</keyword>
<dbReference type="EMBL" id="UWOC01000066">
    <property type="protein sequence ID" value="VCU07737.1"/>
    <property type="molecule type" value="Genomic_DNA"/>
</dbReference>
<keyword evidence="9" id="KW-1185">Reference proteome</keyword>
<evidence type="ECO:0000256" key="2">
    <source>
        <dbReference type="ARBA" id="ARBA00001946"/>
    </source>
</evidence>
<dbReference type="AlphaFoldDB" id="A0A3S4BUM8"/>
<name>A0A3S4BUM8_9BRAD</name>
<sequence length="363" mass="39117">MSPLQFDIAVLPGDGIGAEITAPAVELVKEAGRQAGLDLRFETLEAGAGLYARTGTAFPEENFQRAAAADAIYLCAMGLPDVRYPDGTEVGPQHDLRKRLNLYAGVRPCRTMPGVPSPLADPRAATIDFVIVRESTEGLFAFPRGHDLDDEEYAHNLLRVSRTVCDKLFDFAFRLARRRHRQGAGKNLVTHVDKANVLSSQHRARQWFDAVAARHPDVRAAHQYVDFCAFEMVRRPWMLDVMPTENQYGDILSDLASALMGGMGMAPSADIGDRHAVFQPCHGTAPDIAGQGKANPTAMILSGAMMLDYLGDKANQPAACAAAATLTRAVEAAYADGTLRPMELGGSSGTRDIVDAVGRRLAG</sequence>
<dbReference type="Proteomes" id="UP000289200">
    <property type="component" value="Unassembled WGS sequence"/>
</dbReference>
<evidence type="ECO:0000313" key="8">
    <source>
        <dbReference type="EMBL" id="VCU07737.1"/>
    </source>
</evidence>
<comment type="cofactor">
    <cofactor evidence="1">
        <name>Mn(2+)</name>
        <dbReference type="ChEBI" id="CHEBI:29035"/>
    </cofactor>
</comment>
<comment type="caution">
    <text evidence="8">The sequence shown here is derived from an EMBL/GenBank/DDBJ whole genome shotgun (WGS) entry which is preliminary data.</text>
</comment>
<dbReference type="GO" id="GO:0046872">
    <property type="term" value="F:metal ion binding"/>
    <property type="evidence" value="ECO:0007669"/>
    <property type="project" value="UniProtKB-KW"/>
</dbReference>
<evidence type="ECO:0000256" key="1">
    <source>
        <dbReference type="ARBA" id="ARBA00001936"/>
    </source>
</evidence>
<evidence type="ECO:0000256" key="5">
    <source>
        <dbReference type="ARBA" id="ARBA00023027"/>
    </source>
</evidence>
<dbReference type="RefSeq" id="WP_129607953.1">
    <property type="nucleotide sequence ID" value="NZ_UWOC01000066.1"/>
</dbReference>
<protein>
    <submittedName>
        <fullName evidence="8">3-isopropylmalate dehydrogenase</fullName>
    </submittedName>
</protein>
<evidence type="ECO:0000256" key="3">
    <source>
        <dbReference type="ARBA" id="ARBA00022723"/>
    </source>
</evidence>
<dbReference type="SMART" id="SM01329">
    <property type="entry name" value="Iso_dh"/>
    <property type="match status" value="1"/>
</dbReference>